<dbReference type="InterPro" id="IPR012967">
    <property type="entry name" value="COMT_dimerisation"/>
</dbReference>
<dbReference type="GO" id="GO:0008168">
    <property type="term" value="F:methyltransferase activity"/>
    <property type="evidence" value="ECO:0007669"/>
    <property type="project" value="UniProtKB-KW"/>
</dbReference>
<dbReference type="InterPro" id="IPR015892">
    <property type="entry name" value="Carbonic_anhydrase_CS"/>
</dbReference>
<sequence>MHMIQWWLTDVSWVTAMVFPCSDSRVCPSHVLAFQHTTFVVITTIIRKAGPCAYVSLAELATQLPKMENPEASVMFDRICRLASYSVLTCKLNEGESLYGLAPVCNYLVKDEDGVLNAPLLLMN</sequence>
<feature type="chain" id="PRO_5025446597" evidence="1">
    <location>
        <begin position="17"/>
        <end position="124"/>
    </location>
</feature>
<dbReference type="SUPFAM" id="SSF46785">
    <property type="entry name" value="Winged helix' DNA-binding domain"/>
    <property type="match status" value="1"/>
</dbReference>
<organism evidence="3">
    <name type="scientific">Tanacetum cinerariifolium</name>
    <name type="common">Dalmatian daisy</name>
    <name type="synonym">Chrysanthemum cinerariifolium</name>
    <dbReference type="NCBI Taxonomy" id="118510"/>
    <lineage>
        <taxon>Eukaryota</taxon>
        <taxon>Viridiplantae</taxon>
        <taxon>Streptophyta</taxon>
        <taxon>Embryophyta</taxon>
        <taxon>Tracheophyta</taxon>
        <taxon>Spermatophyta</taxon>
        <taxon>Magnoliopsida</taxon>
        <taxon>eudicotyledons</taxon>
        <taxon>Gunneridae</taxon>
        <taxon>Pentapetalae</taxon>
        <taxon>asterids</taxon>
        <taxon>campanulids</taxon>
        <taxon>Asterales</taxon>
        <taxon>Asteraceae</taxon>
        <taxon>Asteroideae</taxon>
        <taxon>Anthemideae</taxon>
        <taxon>Anthemidinae</taxon>
        <taxon>Tanacetum</taxon>
    </lineage>
</organism>
<dbReference type="InterPro" id="IPR036388">
    <property type="entry name" value="WH-like_DNA-bd_sf"/>
</dbReference>
<keyword evidence="3" id="KW-0489">Methyltransferase</keyword>
<dbReference type="GO" id="GO:0004089">
    <property type="term" value="F:carbonate dehydratase activity"/>
    <property type="evidence" value="ECO:0007669"/>
    <property type="project" value="InterPro"/>
</dbReference>
<proteinExistence type="predicted"/>
<dbReference type="Gene3D" id="1.10.10.10">
    <property type="entry name" value="Winged helix-like DNA-binding domain superfamily/Winged helix DNA-binding domain"/>
    <property type="match status" value="1"/>
</dbReference>
<dbReference type="AlphaFoldDB" id="A0A699HTC9"/>
<keyword evidence="3" id="KW-0808">Transferase</keyword>
<dbReference type="Pfam" id="PF08100">
    <property type="entry name" value="Dimerisation"/>
    <property type="match status" value="1"/>
</dbReference>
<evidence type="ECO:0000256" key="1">
    <source>
        <dbReference type="SAM" id="SignalP"/>
    </source>
</evidence>
<dbReference type="GO" id="GO:0015976">
    <property type="term" value="P:carbon utilization"/>
    <property type="evidence" value="ECO:0007669"/>
    <property type="project" value="InterPro"/>
</dbReference>
<evidence type="ECO:0000259" key="2">
    <source>
        <dbReference type="Pfam" id="PF08100"/>
    </source>
</evidence>
<reference evidence="3" key="1">
    <citation type="journal article" date="2019" name="Sci. Rep.">
        <title>Draft genome of Tanacetum cinerariifolium, the natural source of mosquito coil.</title>
        <authorList>
            <person name="Yamashiro T."/>
            <person name="Shiraishi A."/>
            <person name="Satake H."/>
            <person name="Nakayama K."/>
        </authorList>
    </citation>
    <scope>NUCLEOTIDE SEQUENCE</scope>
</reference>
<dbReference type="GO" id="GO:0008270">
    <property type="term" value="F:zinc ion binding"/>
    <property type="evidence" value="ECO:0007669"/>
    <property type="project" value="InterPro"/>
</dbReference>
<gene>
    <name evidence="3" type="ORF">Tci_441641</name>
</gene>
<protein>
    <submittedName>
        <fullName evidence="3">Caffeate O-methyltransferase</fullName>
    </submittedName>
</protein>
<dbReference type="GO" id="GO:0032259">
    <property type="term" value="P:methylation"/>
    <property type="evidence" value="ECO:0007669"/>
    <property type="project" value="UniProtKB-KW"/>
</dbReference>
<dbReference type="GO" id="GO:0046983">
    <property type="term" value="F:protein dimerization activity"/>
    <property type="evidence" value="ECO:0007669"/>
    <property type="project" value="InterPro"/>
</dbReference>
<accession>A0A699HTC9</accession>
<evidence type="ECO:0000313" key="3">
    <source>
        <dbReference type="EMBL" id="GEY69667.1"/>
    </source>
</evidence>
<name>A0A699HTC9_TANCI</name>
<feature type="domain" description="O-methyltransferase dimerisation" evidence="2">
    <location>
        <begin position="54"/>
        <end position="111"/>
    </location>
</feature>
<comment type="caution">
    <text evidence="3">The sequence shown here is derived from an EMBL/GenBank/DDBJ whole genome shotgun (WGS) entry which is preliminary data.</text>
</comment>
<keyword evidence="1" id="KW-0732">Signal</keyword>
<dbReference type="PROSITE" id="PS00704">
    <property type="entry name" value="PROK_CO2_ANHYDRASE_1"/>
    <property type="match status" value="1"/>
</dbReference>
<dbReference type="InterPro" id="IPR036390">
    <property type="entry name" value="WH_DNA-bd_sf"/>
</dbReference>
<feature type="signal peptide" evidence="1">
    <location>
        <begin position="1"/>
        <end position="16"/>
    </location>
</feature>
<dbReference type="EMBL" id="BKCJ010201140">
    <property type="protein sequence ID" value="GEY69667.1"/>
    <property type="molecule type" value="Genomic_DNA"/>
</dbReference>